<evidence type="ECO:0000256" key="1">
    <source>
        <dbReference type="ARBA" id="ARBA00022723"/>
    </source>
</evidence>
<keyword evidence="1" id="KW-0479">Metal-binding</keyword>
<dbReference type="GO" id="GO:0006281">
    <property type="term" value="P:DNA repair"/>
    <property type="evidence" value="ECO:0007669"/>
    <property type="project" value="TreeGrafter"/>
</dbReference>
<keyword evidence="2" id="KW-0378">Hydrolase</keyword>
<dbReference type="InterPro" id="IPR041492">
    <property type="entry name" value="HAD_2"/>
</dbReference>
<dbReference type="InterPro" id="IPR023214">
    <property type="entry name" value="HAD_sf"/>
</dbReference>
<evidence type="ECO:0000313" key="5">
    <source>
        <dbReference type="EMBL" id="VFJ59977.1"/>
    </source>
</evidence>
<dbReference type="EMBL" id="CAADEZ010000252">
    <property type="protein sequence ID" value="VFJ59977.1"/>
    <property type="molecule type" value="Genomic_DNA"/>
</dbReference>
<dbReference type="SFLD" id="SFLDG01135">
    <property type="entry name" value="C1.5.6:_HAD__Beta-PGM__Phospha"/>
    <property type="match status" value="1"/>
</dbReference>
<dbReference type="InterPro" id="IPR006439">
    <property type="entry name" value="HAD-SF_hydro_IA"/>
</dbReference>
<dbReference type="SUPFAM" id="SSF56784">
    <property type="entry name" value="HAD-like"/>
    <property type="match status" value="1"/>
</dbReference>
<protein>
    <submittedName>
        <fullName evidence="5">Phosphoglycolate phosphatase</fullName>
    </submittedName>
</protein>
<evidence type="ECO:0000256" key="3">
    <source>
        <dbReference type="ARBA" id="ARBA00022842"/>
    </source>
</evidence>
<dbReference type="InterPro" id="IPR050155">
    <property type="entry name" value="HAD-like_hydrolase_sf"/>
</dbReference>
<keyword evidence="3" id="KW-0460">Magnesium</keyword>
<dbReference type="Gene3D" id="1.10.150.240">
    <property type="entry name" value="Putative phosphatase, domain 2"/>
    <property type="match status" value="1"/>
</dbReference>
<dbReference type="GO" id="GO:0005829">
    <property type="term" value="C:cytosol"/>
    <property type="evidence" value="ECO:0007669"/>
    <property type="project" value="TreeGrafter"/>
</dbReference>
<dbReference type="SFLD" id="SFLDS00003">
    <property type="entry name" value="Haloacid_Dehalogenase"/>
    <property type="match status" value="1"/>
</dbReference>
<dbReference type="EMBL" id="CAADFL010000863">
    <property type="protein sequence ID" value="VFK22486.1"/>
    <property type="molecule type" value="Genomic_DNA"/>
</dbReference>
<dbReference type="PANTHER" id="PTHR43434:SF23">
    <property type="entry name" value="PHOSPHOGLYCOLATE PHOSPHATASE"/>
    <property type="match status" value="1"/>
</dbReference>
<evidence type="ECO:0000313" key="7">
    <source>
        <dbReference type="EMBL" id="VFK22486.1"/>
    </source>
</evidence>
<dbReference type="GO" id="GO:0008967">
    <property type="term" value="F:phosphoglycolate phosphatase activity"/>
    <property type="evidence" value="ECO:0007669"/>
    <property type="project" value="TreeGrafter"/>
</dbReference>
<dbReference type="Gene3D" id="3.40.50.1000">
    <property type="entry name" value="HAD superfamily/HAD-like"/>
    <property type="match status" value="1"/>
</dbReference>
<keyword evidence="4" id="KW-0119">Carbohydrate metabolism</keyword>
<evidence type="ECO:0000256" key="4">
    <source>
        <dbReference type="ARBA" id="ARBA00023277"/>
    </source>
</evidence>
<gene>
    <name evidence="5" type="ORF">BECKFM1743A_GA0114220_102525</name>
    <name evidence="7" type="ORF">BECKFM1743B_GA0114221_108631</name>
    <name evidence="6" type="ORF">BECKFM1743C_GA0114222_108341</name>
</gene>
<dbReference type="EMBL" id="CAADFA010000834">
    <property type="protein sequence ID" value="VFJ75307.1"/>
    <property type="molecule type" value="Genomic_DNA"/>
</dbReference>
<organism evidence="5">
    <name type="scientific">Candidatus Kentrum sp. FM</name>
    <dbReference type="NCBI Taxonomy" id="2126340"/>
    <lineage>
        <taxon>Bacteria</taxon>
        <taxon>Pseudomonadati</taxon>
        <taxon>Pseudomonadota</taxon>
        <taxon>Gammaproteobacteria</taxon>
        <taxon>Candidatus Kentrum</taxon>
    </lineage>
</organism>
<accession>A0A450T0I2</accession>
<proteinExistence type="predicted"/>
<dbReference type="GO" id="GO:0046872">
    <property type="term" value="F:metal ion binding"/>
    <property type="evidence" value="ECO:0007669"/>
    <property type="project" value="UniProtKB-KW"/>
</dbReference>
<dbReference type="NCBIfam" id="TIGR01509">
    <property type="entry name" value="HAD-SF-IA-v3"/>
    <property type="match status" value="1"/>
</dbReference>
<evidence type="ECO:0000256" key="2">
    <source>
        <dbReference type="ARBA" id="ARBA00022801"/>
    </source>
</evidence>
<sequence length="243" mass="26215">MTIVERDMGEPADTHQDCTHLSPGEFGAILFDLDGTLVDTAPDLLLAINRVIGEEGGKPLSQEELHPLISHGSRPMIARGFGIGPEAPGFAGLMERFLAAYRADIAVHSRLFPGMGTALARIEARSMVWGVVTNKSRWLTEPLLAELGLAHRAACVVTRDTTEHPKPHPAPLLFACDRIGVPPAQCLYIGDAATDIEAGRRAGTRTAVALFGYIPRDERPSDWGADCRFPSPRALADWLAHGP</sequence>
<dbReference type="Pfam" id="PF13419">
    <property type="entry name" value="HAD_2"/>
    <property type="match status" value="1"/>
</dbReference>
<dbReference type="InterPro" id="IPR036412">
    <property type="entry name" value="HAD-like_sf"/>
</dbReference>
<dbReference type="SFLD" id="SFLDG01129">
    <property type="entry name" value="C1.5:_HAD__Beta-PGM__Phosphata"/>
    <property type="match status" value="1"/>
</dbReference>
<evidence type="ECO:0000313" key="6">
    <source>
        <dbReference type="EMBL" id="VFJ75307.1"/>
    </source>
</evidence>
<dbReference type="InterPro" id="IPR023198">
    <property type="entry name" value="PGP-like_dom2"/>
</dbReference>
<name>A0A450T0I2_9GAMM</name>
<dbReference type="NCBIfam" id="TIGR01549">
    <property type="entry name" value="HAD-SF-IA-v1"/>
    <property type="match status" value="1"/>
</dbReference>
<dbReference type="AlphaFoldDB" id="A0A450T0I2"/>
<dbReference type="PANTHER" id="PTHR43434">
    <property type="entry name" value="PHOSPHOGLYCOLATE PHOSPHATASE"/>
    <property type="match status" value="1"/>
</dbReference>
<reference evidence="5" key="1">
    <citation type="submission" date="2019-02" db="EMBL/GenBank/DDBJ databases">
        <authorList>
            <person name="Gruber-Vodicka R. H."/>
            <person name="Seah K. B. B."/>
        </authorList>
    </citation>
    <scope>NUCLEOTIDE SEQUENCE</scope>
    <source>
        <strain evidence="5">BECK_BZ163</strain>
        <strain evidence="7">BECK_BZ164</strain>
        <strain evidence="6">BECK_BZ165</strain>
    </source>
</reference>